<organism evidence="14 15">
    <name type="scientific">Mesorhizobium cantuariense</name>
    <dbReference type="NCBI Taxonomy" id="1300275"/>
    <lineage>
        <taxon>Bacteria</taxon>
        <taxon>Pseudomonadati</taxon>
        <taxon>Pseudomonadota</taxon>
        <taxon>Alphaproteobacteria</taxon>
        <taxon>Hyphomicrobiales</taxon>
        <taxon>Phyllobacteriaceae</taxon>
        <taxon>Mesorhizobium</taxon>
    </lineage>
</organism>
<dbReference type="PRINTS" id="PR01399">
    <property type="entry name" value="ENTSNTHTASED"/>
</dbReference>
<dbReference type="InterPro" id="IPR008278">
    <property type="entry name" value="4-PPantetheinyl_Trfase_dom"/>
</dbReference>
<accession>A0ABV7MZQ6</accession>
<evidence type="ECO:0000256" key="7">
    <source>
        <dbReference type="ARBA" id="ARBA00023191"/>
    </source>
</evidence>
<sequence>MVLPVEPELRDDRSSVQLVAAVRRLVSRGIVVEGGDLKPADRDLRLEEELSLGNVVPARRREFRAGRFYARQALQGFGAGGSVIPIGDNRAPLWPAGIVGSISHTRSLCVVAAGSSAEFLGIGIDIEEDSPLSCELAKLVSHAVETGKRDEIERRLGYDLPKLLFVIKEAFYKMHFPLTGRFLAFHDVRVELDVEKHAAKAQIVPSKRLAAIDSHCFEGRFGSSDGTLFSCFDLSAR</sequence>
<evidence type="ECO:0000256" key="9">
    <source>
        <dbReference type="ARBA" id="ARBA00031996"/>
    </source>
</evidence>
<evidence type="ECO:0000256" key="2">
    <source>
        <dbReference type="ARBA" id="ARBA00004993"/>
    </source>
</evidence>
<dbReference type="InterPro" id="IPR037143">
    <property type="entry name" value="4-PPantetheinyl_Trfase_dom_sf"/>
</dbReference>
<evidence type="ECO:0000256" key="11">
    <source>
        <dbReference type="ARBA" id="ARBA00049191"/>
    </source>
</evidence>
<dbReference type="Pfam" id="PF17837">
    <property type="entry name" value="4PPT_N"/>
    <property type="match status" value="1"/>
</dbReference>
<evidence type="ECO:0000259" key="13">
    <source>
        <dbReference type="Pfam" id="PF17837"/>
    </source>
</evidence>
<dbReference type="Proteomes" id="UP001595648">
    <property type="component" value="Unassembled WGS sequence"/>
</dbReference>
<evidence type="ECO:0000256" key="3">
    <source>
        <dbReference type="ARBA" id="ARBA00008342"/>
    </source>
</evidence>
<dbReference type="SUPFAM" id="SSF56214">
    <property type="entry name" value="4'-phosphopantetheinyl transferase"/>
    <property type="match status" value="1"/>
</dbReference>
<reference evidence="15" key="1">
    <citation type="journal article" date="2019" name="Int. J. Syst. Evol. Microbiol.">
        <title>The Global Catalogue of Microorganisms (GCM) 10K type strain sequencing project: providing services to taxonomists for standard genome sequencing and annotation.</title>
        <authorList>
            <consortium name="The Broad Institute Genomics Platform"/>
            <consortium name="The Broad Institute Genome Sequencing Center for Infectious Disease"/>
            <person name="Wu L."/>
            <person name="Ma J."/>
        </authorList>
    </citation>
    <scope>NUCLEOTIDE SEQUENCE [LARGE SCALE GENOMIC DNA]</scope>
    <source>
        <strain evidence="15">ICMP 19515</strain>
    </source>
</reference>
<dbReference type="InterPro" id="IPR003542">
    <property type="entry name" value="Enbac_synth_compD-like"/>
</dbReference>
<comment type="pathway">
    <text evidence="2">Siderophore biosynthesis; enterobactin biosynthesis.</text>
</comment>
<dbReference type="InterPro" id="IPR041354">
    <property type="entry name" value="4PPT_N"/>
</dbReference>
<comment type="catalytic activity">
    <reaction evidence="11">
        <text>apo-[peptidyl-carrier protein] + CoA = holo-[peptidyl-carrier protein] + adenosine 3',5'-bisphosphate + H(+)</text>
        <dbReference type="Rhea" id="RHEA:46228"/>
        <dbReference type="Rhea" id="RHEA-COMP:11479"/>
        <dbReference type="Rhea" id="RHEA-COMP:11480"/>
        <dbReference type="ChEBI" id="CHEBI:15378"/>
        <dbReference type="ChEBI" id="CHEBI:29999"/>
        <dbReference type="ChEBI" id="CHEBI:57287"/>
        <dbReference type="ChEBI" id="CHEBI:58343"/>
        <dbReference type="ChEBI" id="CHEBI:64479"/>
    </reaction>
</comment>
<comment type="caution">
    <text evidence="14">The sequence shown here is derived from an EMBL/GenBank/DDBJ whole genome shotgun (WGS) entry which is preliminary data.</text>
</comment>
<keyword evidence="15" id="KW-1185">Reference proteome</keyword>
<evidence type="ECO:0000256" key="5">
    <source>
        <dbReference type="ARBA" id="ARBA00019087"/>
    </source>
</evidence>
<comment type="subunit">
    <text evidence="4">EntB, EntD, EntE, and EntF form a multienzyme complex called enterobactin synthase.</text>
</comment>
<comment type="catalytic activity">
    <reaction evidence="10">
        <text>apo-[aryl-carrier protein] + CoA = holo-[aryl-carrier protein] + adenosine 3',5'-bisphosphate + H(+)</text>
        <dbReference type="Rhea" id="RHEA:48404"/>
        <dbReference type="Rhea" id="RHEA-COMP:15903"/>
        <dbReference type="Rhea" id="RHEA-COMP:17557"/>
        <dbReference type="ChEBI" id="CHEBI:15378"/>
        <dbReference type="ChEBI" id="CHEBI:29999"/>
        <dbReference type="ChEBI" id="CHEBI:57287"/>
        <dbReference type="ChEBI" id="CHEBI:58343"/>
        <dbReference type="ChEBI" id="CHEBI:64479"/>
    </reaction>
</comment>
<keyword evidence="7" id="KW-0259">Enterobactin biosynthesis</keyword>
<feature type="domain" description="4'-phosphopantetheinyl transferase" evidence="12">
    <location>
        <begin position="121"/>
        <end position="200"/>
    </location>
</feature>
<dbReference type="Gene3D" id="3.90.470.20">
    <property type="entry name" value="4'-phosphopantetheinyl transferase domain"/>
    <property type="match status" value="1"/>
</dbReference>
<evidence type="ECO:0000313" key="15">
    <source>
        <dbReference type="Proteomes" id="UP001595648"/>
    </source>
</evidence>
<keyword evidence="6 14" id="KW-0808">Transferase</keyword>
<gene>
    <name evidence="14" type="ORF">ACFOJ9_36210</name>
</gene>
<evidence type="ECO:0000259" key="12">
    <source>
        <dbReference type="Pfam" id="PF01648"/>
    </source>
</evidence>
<proteinExistence type="inferred from homology"/>
<dbReference type="EMBL" id="JBHRVD010000001">
    <property type="protein sequence ID" value="MFC3327170.1"/>
    <property type="molecule type" value="Genomic_DNA"/>
</dbReference>
<dbReference type="Pfam" id="PF01648">
    <property type="entry name" value="ACPS"/>
    <property type="match status" value="1"/>
</dbReference>
<evidence type="ECO:0000256" key="1">
    <source>
        <dbReference type="ARBA" id="ARBA00003937"/>
    </source>
</evidence>
<protein>
    <recommendedName>
        <fullName evidence="5">Enterobactin synthase component D</fullName>
    </recommendedName>
    <alternativeName>
        <fullName evidence="8">4'-phosphopantetheinyl transferase EntD</fullName>
    </alternativeName>
    <alternativeName>
        <fullName evidence="9">Enterochelin synthase D</fullName>
    </alternativeName>
</protein>
<dbReference type="PANTHER" id="PTHR38096">
    <property type="entry name" value="ENTEROBACTIN SYNTHASE COMPONENT D"/>
    <property type="match status" value="1"/>
</dbReference>
<name>A0ABV7MZQ6_9HYPH</name>
<comment type="similarity">
    <text evidence="3">Belongs to the P-Pant transferase superfamily. EntD family.</text>
</comment>
<evidence type="ECO:0000256" key="6">
    <source>
        <dbReference type="ARBA" id="ARBA00022679"/>
    </source>
</evidence>
<feature type="domain" description="4'-phosphopantetheinyl transferase N-terminal" evidence="13">
    <location>
        <begin position="51"/>
        <end position="113"/>
    </location>
</feature>
<evidence type="ECO:0000256" key="8">
    <source>
        <dbReference type="ARBA" id="ARBA00029894"/>
    </source>
</evidence>
<comment type="function">
    <text evidence="1">Involved in the biosynthesis of the siderophore enterobactin (enterochelin), which is a macrocyclic trimeric lactone of N-(2,3-dihydroxybenzoyl)-serine. The serine trilactone serves as a scaffolding for the three catechol functionalities that provide hexadentate coordination for the tightly ligated iron(2+) atoms. Plays an essential role in the assembly of the enterobactin by catalyzing the transfer of the 4'-phosphopantetheine (Ppant) moiety from coenzyme A to the apo-domains of both EntB (ArCP domain) and EntF (PCP domain) to yield their holo-forms which make them competent for the activation of 2,3-dihydroxybenzoate (DHB) and L-serine, respectively.</text>
</comment>
<evidence type="ECO:0000256" key="4">
    <source>
        <dbReference type="ARBA" id="ARBA00011503"/>
    </source>
</evidence>
<dbReference type="GO" id="GO:0016740">
    <property type="term" value="F:transferase activity"/>
    <property type="evidence" value="ECO:0007669"/>
    <property type="project" value="UniProtKB-KW"/>
</dbReference>
<dbReference type="PANTHER" id="PTHR38096:SF1">
    <property type="entry name" value="ENTEROBACTIN SYNTHASE COMPONENT D"/>
    <property type="match status" value="1"/>
</dbReference>
<evidence type="ECO:0000256" key="10">
    <source>
        <dbReference type="ARBA" id="ARBA00049176"/>
    </source>
</evidence>
<evidence type="ECO:0000313" key="14">
    <source>
        <dbReference type="EMBL" id="MFC3327170.1"/>
    </source>
</evidence>
<dbReference type="RefSeq" id="WP_378986562.1">
    <property type="nucleotide sequence ID" value="NZ_JBHRVD010000001.1"/>
</dbReference>